<evidence type="ECO:0000256" key="1">
    <source>
        <dbReference type="SAM" id="MobiDB-lite"/>
    </source>
</evidence>
<protein>
    <submittedName>
        <fullName evidence="2">Uncharacterized protein</fullName>
    </submittedName>
</protein>
<organism evidence="2 3">
    <name type="scientific">Dactylellina haptotyla (strain CBS 200.50)</name>
    <name type="common">Nematode-trapping fungus</name>
    <name type="synonym">Monacrosporium haptotylum</name>
    <dbReference type="NCBI Taxonomy" id="1284197"/>
    <lineage>
        <taxon>Eukaryota</taxon>
        <taxon>Fungi</taxon>
        <taxon>Dikarya</taxon>
        <taxon>Ascomycota</taxon>
        <taxon>Pezizomycotina</taxon>
        <taxon>Orbiliomycetes</taxon>
        <taxon>Orbiliales</taxon>
        <taxon>Orbiliaceae</taxon>
        <taxon>Dactylellina</taxon>
    </lineage>
</organism>
<dbReference type="Proteomes" id="UP000015100">
    <property type="component" value="Unassembled WGS sequence"/>
</dbReference>
<feature type="region of interest" description="Disordered" evidence="1">
    <location>
        <begin position="152"/>
        <end position="271"/>
    </location>
</feature>
<reference evidence="3" key="2">
    <citation type="submission" date="2013-04" db="EMBL/GenBank/DDBJ databases">
        <title>Genomic mechanisms accounting for the adaptation to parasitism in nematode-trapping fungi.</title>
        <authorList>
            <person name="Ahren D.G."/>
        </authorList>
    </citation>
    <scope>NUCLEOTIDE SEQUENCE [LARGE SCALE GENOMIC DNA]</scope>
    <source>
        <strain evidence="3">CBS 200.50</strain>
    </source>
</reference>
<sequence>MQCIRNARGEPMGSILYEKPTDVPERCIIDLLPLGAIGVANCIKAVAMVKKTIKEDNLEARMAVIKTVKLFGVTDQKIFEKIWASGALARVQGPMPATAAATVTITVTAAKKQQTVPRAISTPTWTLTPTPTASPIASRVSDGFIYPHLRWMQEDGAEGKGKGEEKKEAKMRPEEREKREEEEREKREEEEEKPEKKSGGESTYIPPHIRVVTEANERREREKMEREEEEKAREEREREEREERGRDERERTKKEEEEKEKNKRGGRDIYIPPHLRAPIIIQKF</sequence>
<dbReference type="OMA" id="AIGVANC"/>
<dbReference type="AlphaFoldDB" id="S8AFW6"/>
<dbReference type="OrthoDB" id="5427171at2759"/>
<gene>
    <name evidence="2" type="ORF">H072_6173</name>
</gene>
<dbReference type="HOGENOM" id="CLU_980120_0_0_1"/>
<evidence type="ECO:0000313" key="2">
    <source>
        <dbReference type="EMBL" id="EPS40061.1"/>
    </source>
</evidence>
<accession>S8AFW6</accession>
<proteinExistence type="predicted"/>
<keyword evidence="3" id="KW-1185">Reference proteome</keyword>
<feature type="compositionally biased region" description="Basic and acidic residues" evidence="1">
    <location>
        <begin position="152"/>
        <end position="199"/>
    </location>
</feature>
<dbReference type="EMBL" id="AQGS01000439">
    <property type="protein sequence ID" value="EPS40061.1"/>
    <property type="molecule type" value="Genomic_DNA"/>
</dbReference>
<comment type="caution">
    <text evidence="2">The sequence shown here is derived from an EMBL/GenBank/DDBJ whole genome shotgun (WGS) entry which is preliminary data.</text>
</comment>
<name>S8AFW6_DACHA</name>
<feature type="compositionally biased region" description="Basic and acidic residues" evidence="1">
    <location>
        <begin position="215"/>
        <end position="267"/>
    </location>
</feature>
<reference evidence="2 3" key="1">
    <citation type="journal article" date="2013" name="PLoS Genet.">
        <title>Genomic mechanisms accounting for the adaptation to parasitism in nematode-trapping fungi.</title>
        <authorList>
            <person name="Meerupati T."/>
            <person name="Andersson K.M."/>
            <person name="Friman E."/>
            <person name="Kumar D."/>
            <person name="Tunlid A."/>
            <person name="Ahren D."/>
        </authorList>
    </citation>
    <scope>NUCLEOTIDE SEQUENCE [LARGE SCALE GENOMIC DNA]</scope>
    <source>
        <strain evidence="2 3">CBS 200.50</strain>
    </source>
</reference>
<evidence type="ECO:0000313" key="3">
    <source>
        <dbReference type="Proteomes" id="UP000015100"/>
    </source>
</evidence>